<dbReference type="SUPFAM" id="SSF81606">
    <property type="entry name" value="PP2C-like"/>
    <property type="match status" value="1"/>
</dbReference>
<organism evidence="2 3">
    <name type="scientific">Morus notabilis</name>
    <dbReference type="NCBI Taxonomy" id="981085"/>
    <lineage>
        <taxon>Eukaryota</taxon>
        <taxon>Viridiplantae</taxon>
        <taxon>Streptophyta</taxon>
        <taxon>Embryophyta</taxon>
        <taxon>Tracheophyta</taxon>
        <taxon>Spermatophyta</taxon>
        <taxon>Magnoliopsida</taxon>
        <taxon>eudicotyledons</taxon>
        <taxon>Gunneridae</taxon>
        <taxon>Pentapetalae</taxon>
        <taxon>rosids</taxon>
        <taxon>fabids</taxon>
        <taxon>Rosales</taxon>
        <taxon>Moraceae</taxon>
        <taxon>Moreae</taxon>
        <taxon>Morus</taxon>
    </lineage>
</organism>
<evidence type="ECO:0000313" key="3">
    <source>
        <dbReference type="Proteomes" id="UP000030645"/>
    </source>
</evidence>
<evidence type="ECO:0000259" key="1">
    <source>
        <dbReference type="Pfam" id="PF00481"/>
    </source>
</evidence>
<name>W9RIL5_9ROSA</name>
<gene>
    <name evidence="2" type="ORF">L484_011724</name>
</gene>
<dbReference type="EMBL" id="KE345093">
    <property type="protein sequence ID" value="EXB93729.1"/>
    <property type="molecule type" value="Genomic_DNA"/>
</dbReference>
<accession>W9RIL5</accession>
<protein>
    <recommendedName>
        <fullName evidence="1">PPM-type phosphatase domain-containing protein</fullName>
    </recommendedName>
</protein>
<dbReference type="InterPro" id="IPR036457">
    <property type="entry name" value="PPM-type-like_dom_sf"/>
</dbReference>
<evidence type="ECO:0000313" key="2">
    <source>
        <dbReference type="EMBL" id="EXB93729.1"/>
    </source>
</evidence>
<dbReference type="Pfam" id="PF00481">
    <property type="entry name" value="PP2C"/>
    <property type="match status" value="1"/>
</dbReference>
<reference evidence="3" key="1">
    <citation type="submission" date="2013-01" db="EMBL/GenBank/DDBJ databases">
        <title>Draft Genome Sequence of a Mulberry Tree, Morus notabilis C.K. Schneid.</title>
        <authorList>
            <person name="He N."/>
            <person name="Zhao S."/>
        </authorList>
    </citation>
    <scope>NUCLEOTIDE SEQUENCE</scope>
</reference>
<dbReference type="AlphaFoldDB" id="W9RIL5"/>
<dbReference type="Proteomes" id="UP000030645">
    <property type="component" value="Unassembled WGS sequence"/>
</dbReference>
<dbReference type="InterPro" id="IPR001932">
    <property type="entry name" value="PPM-type_phosphatase-like_dom"/>
</dbReference>
<feature type="domain" description="PPM-type phosphatase" evidence="1">
    <location>
        <begin position="27"/>
        <end position="77"/>
    </location>
</feature>
<sequence length="105" mass="11800">MLACHAGNTANSMQSRGSEILVGAERVDSDTEFLILGSTGIWEVMEAQEAVNLIRHLEDPQEAAELLAKEAITRFCRSHISCLIIRCKITTRLRKQAQLKVWFDN</sequence>
<dbReference type="STRING" id="981085.W9RIL5"/>
<proteinExistence type="predicted"/>
<dbReference type="Gene3D" id="3.60.40.10">
    <property type="entry name" value="PPM-type phosphatase domain"/>
    <property type="match status" value="1"/>
</dbReference>
<dbReference type="eggNOG" id="KOG0698">
    <property type="taxonomic scope" value="Eukaryota"/>
</dbReference>
<keyword evidence="3" id="KW-1185">Reference proteome</keyword>